<comment type="caution">
    <text evidence="2">The sequence shown here is derived from an EMBL/GenBank/DDBJ whole genome shotgun (WGS) entry which is preliminary data.</text>
</comment>
<feature type="region of interest" description="Disordered" evidence="1">
    <location>
        <begin position="163"/>
        <end position="224"/>
    </location>
</feature>
<evidence type="ECO:0000313" key="2">
    <source>
        <dbReference type="EMBL" id="CAI7935582.1"/>
    </source>
</evidence>
<protein>
    <submittedName>
        <fullName evidence="2">Uncharacterized protein</fullName>
    </submittedName>
</protein>
<feature type="non-terminal residue" evidence="2">
    <location>
        <position position="1"/>
    </location>
</feature>
<feature type="non-terminal residue" evidence="2">
    <location>
        <position position="278"/>
    </location>
</feature>
<feature type="compositionally biased region" description="Basic residues" evidence="1">
    <location>
        <begin position="268"/>
        <end position="278"/>
    </location>
</feature>
<keyword evidence="3" id="KW-1185">Reference proteome</keyword>
<proteinExistence type="predicted"/>
<dbReference type="Proteomes" id="UP001178461">
    <property type="component" value="Unassembled WGS sequence"/>
</dbReference>
<reference evidence="2" key="1">
    <citation type="submission" date="2022-12" db="EMBL/GenBank/DDBJ databases">
        <authorList>
            <person name="Alioto T."/>
            <person name="Alioto T."/>
            <person name="Gomez Garrido J."/>
        </authorList>
    </citation>
    <scope>NUCLEOTIDE SEQUENCE</scope>
</reference>
<evidence type="ECO:0000313" key="3">
    <source>
        <dbReference type="Proteomes" id="UP001178461"/>
    </source>
</evidence>
<feature type="region of interest" description="Disordered" evidence="1">
    <location>
        <begin position="256"/>
        <end position="278"/>
    </location>
</feature>
<name>A0AA35QRT1_9SAUR</name>
<gene>
    <name evidence="2" type="ORF">PODLI_1B000307</name>
</gene>
<organism evidence="2 3">
    <name type="scientific">Podarcis lilfordi</name>
    <name type="common">Lilford's wall lizard</name>
    <dbReference type="NCBI Taxonomy" id="74358"/>
    <lineage>
        <taxon>Eukaryota</taxon>
        <taxon>Metazoa</taxon>
        <taxon>Chordata</taxon>
        <taxon>Craniata</taxon>
        <taxon>Vertebrata</taxon>
        <taxon>Euteleostomi</taxon>
        <taxon>Lepidosauria</taxon>
        <taxon>Squamata</taxon>
        <taxon>Bifurcata</taxon>
        <taxon>Unidentata</taxon>
        <taxon>Episquamata</taxon>
        <taxon>Laterata</taxon>
        <taxon>Lacertibaenia</taxon>
        <taxon>Lacertidae</taxon>
        <taxon>Podarcis</taxon>
    </lineage>
</organism>
<feature type="compositionally biased region" description="Low complexity" evidence="1">
    <location>
        <begin position="193"/>
        <end position="213"/>
    </location>
</feature>
<evidence type="ECO:0000256" key="1">
    <source>
        <dbReference type="SAM" id="MobiDB-lite"/>
    </source>
</evidence>
<dbReference type="AlphaFoldDB" id="A0AA35QRT1"/>
<dbReference type="EMBL" id="CANTUW010001873">
    <property type="protein sequence ID" value="CAI7935582.1"/>
    <property type="molecule type" value="Genomic_DNA"/>
</dbReference>
<accession>A0AA35QRT1</accession>
<sequence length="278" mass="29089">RPGSRTLREQRQRCRCCGELPACRSLRALRSARPGSADLSASSGSAAAARGDCPACRSLRAEISAPRLRGPLREQRQRCRCSRRVAGMPSLRALRSARPGSADLSASSGSAAAARGELPACRSLGALRSARPGSADSPRAALALPLLAEVAGMPKPARAEISAPRLSGPLREQRQRCRCSRRVAGMPKPGALRSARPGSRTSPRAAASAAAAAEVAGMPKPGRAEISAPRLARLSASSGSAAAARGELPACEAWRAEISAPRPQRTSPRQRQRCRCSR</sequence>